<dbReference type="RefSeq" id="WP_008275976.1">
    <property type="nucleotide sequence ID" value="NZ_AAXW01000018.1"/>
</dbReference>
<protein>
    <submittedName>
        <fullName evidence="2">Probable enterotoxin</fullName>
    </submittedName>
</protein>
<dbReference type="OrthoDB" id="574458at2"/>
<dbReference type="AlphaFoldDB" id="A3IRG9"/>
<feature type="region of interest" description="Disordered" evidence="1">
    <location>
        <begin position="103"/>
        <end position="125"/>
    </location>
</feature>
<reference evidence="2 3" key="1">
    <citation type="submission" date="2007-03" db="EMBL/GenBank/DDBJ databases">
        <authorList>
            <person name="Stal L."/>
            <person name="Ferriera S."/>
            <person name="Johnson J."/>
            <person name="Kravitz S."/>
            <person name="Beeson K."/>
            <person name="Sutton G."/>
            <person name="Rogers Y.-H."/>
            <person name="Friedman R."/>
            <person name="Frazier M."/>
            <person name="Venter J.C."/>
        </authorList>
    </citation>
    <scope>NUCLEOTIDE SEQUENCE [LARGE SCALE GENOMIC DNA]</scope>
    <source>
        <strain evidence="2 3">CCY0110</strain>
    </source>
</reference>
<organism evidence="2 3">
    <name type="scientific">Crocosphaera chwakensis CCY0110</name>
    <dbReference type="NCBI Taxonomy" id="391612"/>
    <lineage>
        <taxon>Bacteria</taxon>
        <taxon>Bacillati</taxon>
        <taxon>Cyanobacteriota</taxon>
        <taxon>Cyanophyceae</taxon>
        <taxon>Oscillatoriophycideae</taxon>
        <taxon>Chroococcales</taxon>
        <taxon>Aphanothecaceae</taxon>
        <taxon>Crocosphaera</taxon>
        <taxon>Crocosphaera chwakensis</taxon>
    </lineage>
</organism>
<proteinExistence type="predicted"/>
<keyword evidence="3" id="KW-1185">Reference proteome</keyword>
<dbReference type="eggNOG" id="COG3103">
    <property type="taxonomic scope" value="Bacteria"/>
</dbReference>
<gene>
    <name evidence="2" type="ORF">CY0110_21325</name>
</gene>
<evidence type="ECO:0000256" key="1">
    <source>
        <dbReference type="SAM" id="MobiDB-lite"/>
    </source>
</evidence>
<comment type="caution">
    <text evidence="2">The sequence shown here is derived from an EMBL/GenBank/DDBJ whole genome shotgun (WGS) entry which is preliminary data.</text>
</comment>
<dbReference type="EMBL" id="AAXW01000018">
    <property type="protein sequence ID" value="EAZ90971.1"/>
    <property type="molecule type" value="Genomic_DNA"/>
</dbReference>
<accession>A3IRG9</accession>
<dbReference type="Gene3D" id="2.30.30.40">
    <property type="entry name" value="SH3 Domains"/>
    <property type="match status" value="2"/>
</dbReference>
<evidence type="ECO:0000313" key="2">
    <source>
        <dbReference type="EMBL" id="EAZ90971.1"/>
    </source>
</evidence>
<sequence>MILRKLSAFASILPLLLTQSLVNPLKALETKPILISQNKTCRQVNSDTSINVRNAPTGLIVGRLENADQVYIIDEVEDGWVQISYPIAGYVDAGNLTYCAGDSSSNQPSDYDNPTAANPTTVSGSNCRQVNRDQLLVRQKPNGEIVGQLTDEQQVMIANEGFNGWVPIEYPINGYVASQYLTNCENTANLPTSIREGNVSTVSGSNCRQVMSPDVPVRSKPMGDIIGKLEQNNQVSIANEGYDGWVPIESPVSGYVTSANLGNCTSLNNQ</sequence>
<dbReference type="Proteomes" id="UP000003781">
    <property type="component" value="Unassembled WGS sequence"/>
</dbReference>
<evidence type="ECO:0000313" key="3">
    <source>
        <dbReference type="Proteomes" id="UP000003781"/>
    </source>
</evidence>
<name>A3IRG9_9CHRO</name>